<evidence type="ECO:0000313" key="3">
    <source>
        <dbReference type="Proteomes" id="UP001596410"/>
    </source>
</evidence>
<name>A0ABW2EJU5_9BACI</name>
<keyword evidence="3" id="KW-1185">Reference proteome</keyword>
<keyword evidence="1" id="KW-0378">Hydrolase</keyword>
<dbReference type="InterPro" id="IPR005754">
    <property type="entry name" value="Sortase"/>
</dbReference>
<dbReference type="CDD" id="cd05829">
    <property type="entry name" value="Sortase_F"/>
    <property type="match status" value="1"/>
</dbReference>
<dbReference type="Proteomes" id="UP001596410">
    <property type="component" value="Unassembled WGS sequence"/>
</dbReference>
<reference evidence="3" key="1">
    <citation type="journal article" date="2019" name="Int. J. Syst. Evol. Microbiol.">
        <title>The Global Catalogue of Microorganisms (GCM) 10K type strain sequencing project: providing services to taxonomists for standard genome sequencing and annotation.</title>
        <authorList>
            <consortium name="The Broad Institute Genomics Platform"/>
            <consortium name="The Broad Institute Genome Sequencing Center for Infectious Disease"/>
            <person name="Wu L."/>
            <person name="Ma J."/>
        </authorList>
    </citation>
    <scope>NUCLEOTIDE SEQUENCE [LARGE SCALE GENOMIC DNA]</scope>
    <source>
        <strain evidence="3">CGMCC 4.1621</strain>
    </source>
</reference>
<dbReference type="InterPro" id="IPR023365">
    <property type="entry name" value="Sortase_dom-sf"/>
</dbReference>
<dbReference type="EMBL" id="JBHSZV010000005">
    <property type="protein sequence ID" value="MFC7060797.1"/>
    <property type="molecule type" value="Genomic_DNA"/>
</dbReference>
<gene>
    <name evidence="2" type="ORF">ACFQIC_02780</name>
</gene>
<proteinExistence type="predicted"/>
<comment type="caution">
    <text evidence="2">The sequence shown here is derived from an EMBL/GenBank/DDBJ whole genome shotgun (WGS) entry which is preliminary data.</text>
</comment>
<dbReference type="InterPro" id="IPR042001">
    <property type="entry name" value="Sortase_F"/>
</dbReference>
<sequence length="81" mass="9420">MNRDTNQGDEIIVTGESGREETFIVQKQESYDRKSAPVEKIFGYFYRKQLNLITCTGEFNQNTGTHDERLVVYTVHEDEVT</sequence>
<organism evidence="2 3">
    <name type="scientific">Halobacillus seohaensis</name>
    <dbReference type="NCBI Taxonomy" id="447421"/>
    <lineage>
        <taxon>Bacteria</taxon>
        <taxon>Bacillati</taxon>
        <taxon>Bacillota</taxon>
        <taxon>Bacilli</taxon>
        <taxon>Bacillales</taxon>
        <taxon>Bacillaceae</taxon>
        <taxon>Halobacillus</taxon>
    </lineage>
</organism>
<accession>A0ABW2EJU5</accession>
<evidence type="ECO:0000256" key="1">
    <source>
        <dbReference type="ARBA" id="ARBA00022801"/>
    </source>
</evidence>
<protein>
    <submittedName>
        <fullName evidence="2">Class F sortase</fullName>
    </submittedName>
</protein>
<evidence type="ECO:0000313" key="2">
    <source>
        <dbReference type="EMBL" id="MFC7060797.1"/>
    </source>
</evidence>
<dbReference type="Pfam" id="PF04203">
    <property type="entry name" value="Sortase"/>
    <property type="match status" value="1"/>
</dbReference>
<dbReference type="Gene3D" id="2.40.260.10">
    <property type="entry name" value="Sortase"/>
    <property type="match status" value="1"/>
</dbReference>